<protein>
    <recommendedName>
        <fullName evidence="5">Glycosyltransferase</fullName>
    </recommendedName>
</protein>
<gene>
    <name evidence="3" type="ORF">RW1_056_00280</name>
</gene>
<dbReference type="Proteomes" id="UP000019491">
    <property type="component" value="Unassembled WGS sequence"/>
</dbReference>
<keyword evidence="1" id="KW-0328">Glycosyltransferase</keyword>
<keyword evidence="4" id="KW-1185">Reference proteome</keyword>
<proteinExistence type="predicted"/>
<evidence type="ECO:0008006" key="5">
    <source>
        <dbReference type="Google" id="ProtNLM"/>
    </source>
</evidence>
<reference evidence="3 4" key="1">
    <citation type="submission" date="2014-02" db="EMBL/GenBank/DDBJ databases">
        <title>Whole genome shotgun sequence of Rhodococcus wratislaviensis NBRC 100605.</title>
        <authorList>
            <person name="Hosoyama A."/>
            <person name="Tsuchikane K."/>
            <person name="Yoshida I."/>
            <person name="Ohji S."/>
            <person name="Ichikawa N."/>
            <person name="Yamazoe A."/>
            <person name="Fujita N."/>
        </authorList>
    </citation>
    <scope>NUCLEOTIDE SEQUENCE [LARGE SCALE GENOMIC DNA]</scope>
    <source>
        <strain evidence="3 4">NBRC 100605</strain>
    </source>
</reference>
<comment type="caution">
    <text evidence="3">The sequence shown here is derived from an EMBL/GenBank/DDBJ whole genome shotgun (WGS) entry which is preliminary data.</text>
</comment>
<organism evidence="3 4">
    <name type="scientific">Rhodococcus wratislaviensis NBRC 100605</name>
    <dbReference type="NCBI Taxonomy" id="1219028"/>
    <lineage>
        <taxon>Bacteria</taxon>
        <taxon>Bacillati</taxon>
        <taxon>Actinomycetota</taxon>
        <taxon>Actinomycetes</taxon>
        <taxon>Mycobacteriales</taxon>
        <taxon>Nocardiaceae</taxon>
        <taxon>Rhodococcus</taxon>
    </lineage>
</organism>
<dbReference type="RefSeq" id="WP_037239103.1">
    <property type="nucleotide sequence ID" value="NZ_BAWF01000056.1"/>
</dbReference>
<dbReference type="OrthoDB" id="4626822at2"/>
<dbReference type="PANTHER" id="PTHR12526:SF510">
    <property type="entry name" value="D-INOSITOL 3-PHOSPHATE GLYCOSYLTRANSFERASE"/>
    <property type="match status" value="1"/>
</dbReference>
<accession>X0RC58</accession>
<dbReference type="PANTHER" id="PTHR12526">
    <property type="entry name" value="GLYCOSYLTRANSFERASE"/>
    <property type="match status" value="1"/>
</dbReference>
<evidence type="ECO:0000256" key="1">
    <source>
        <dbReference type="ARBA" id="ARBA00022676"/>
    </source>
</evidence>
<dbReference type="GO" id="GO:0016757">
    <property type="term" value="F:glycosyltransferase activity"/>
    <property type="evidence" value="ECO:0007669"/>
    <property type="project" value="UniProtKB-KW"/>
</dbReference>
<evidence type="ECO:0000313" key="3">
    <source>
        <dbReference type="EMBL" id="GAF48600.1"/>
    </source>
</evidence>
<dbReference type="Gene3D" id="3.40.50.2000">
    <property type="entry name" value="Glycogen Phosphorylase B"/>
    <property type="match status" value="2"/>
</dbReference>
<evidence type="ECO:0000256" key="2">
    <source>
        <dbReference type="ARBA" id="ARBA00022679"/>
    </source>
</evidence>
<name>X0RC58_RHOWR</name>
<sequence length="244" mass="25816">MTTTQPDPTTTEANIPVRCEDRPPDRARLVTAAGVTAATAELTAVIGSHTPRGPVTAVPPGIERRTSPLDPKAARLLVGLAHLPTIVAVGPFDDPEHTEQLAAAFTVVRRQCEAQLVLVGTGVHRGAAVQRAITHDARNGMHLVEVSSGHRWTELLAAADLVVPSTTSGATRLLEVLASGRAVVTPEHPDTVGLVVPTSAGLIYRRGDVHGMTHAILRLLTTPALRDGMAARAREVAHRHHFSI</sequence>
<dbReference type="EMBL" id="BAWF01000056">
    <property type="protein sequence ID" value="GAF48600.1"/>
    <property type="molecule type" value="Genomic_DNA"/>
</dbReference>
<dbReference type="SUPFAM" id="SSF53756">
    <property type="entry name" value="UDP-Glycosyltransferase/glycogen phosphorylase"/>
    <property type="match status" value="1"/>
</dbReference>
<keyword evidence="2" id="KW-0808">Transferase</keyword>
<dbReference type="AlphaFoldDB" id="X0RC58"/>
<dbReference type="Pfam" id="PF13692">
    <property type="entry name" value="Glyco_trans_1_4"/>
    <property type="match status" value="1"/>
</dbReference>
<evidence type="ECO:0000313" key="4">
    <source>
        <dbReference type="Proteomes" id="UP000019491"/>
    </source>
</evidence>